<accession>A0ABQ2P4H6</accession>
<evidence type="ECO:0000313" key="6">
    <source>
        <dbReference type="Proteomes" id="UP000637267"/>
    </source>
</evidence>
<comment type="caution">
    <text evidence="5">The sequence shown here is derived from an EMBL/GenBank/DDBJ whole genome shotgun (WGS) entry which is preliminary data.</text>
</comment>
<evidence type="ECO:0000256" key="2">
    <source>
        <dbReference type="ARBA" id="ARBA00023315"/>
    </source>
</evidence>
<evidence type="ECO:0000259" key="4">
    <source>
        <dbReference type="PROSITE" id="PS51186"/>
    </source>
</evidence>
<dbReference type="PANTHER" id="PTHR43792:SF8">
    <property type="entry name" value="[RIBOSOMAL PROTEIN US5]-ALANINE N-ACETYLTRANSFERASE"/>
    <property type="match status" value="1"/>
</dbReference>
<evidence type="ECO:0000313" key="5">
    <source>
        <dbReference type="EMBL" id="GGP17629.1"/>
    </source>
</evidence>
<keyword evidence="2" id="KW-0012">Acyltransferase</keyword>
<feature type="domain" description="N-acetyltransferase" evidence="4">
    <location>
        <begin position="35"/>
        <end position="181"/>
    </location>
</feature>
<sequence length="191" mass="21347">MPAPCMSPIQITTPRLLLHIPPAQDAHLLAAFDDTNRRHLAPWEPVRELAWYAPESYEKRQQQALDHFSAGTALHLVLHDKASGQMVGKCSYTNIVRGPFLACNLGYSLGAAWQGQGLMLEALKATNNYVFNELGLHRIMAAYMPLNERSGRLLKRLGFEREGLARSYLCIAGQWEDHVLTSLINPATPRS</sequence>
<dbReference type="PROSITE" id="PS51186">
    <property type="entry name" value="GNAT"/>
    <property type="match status" value="1"/>
</dbReference>
<evidence type="ECO:0000256" key="1">
    <source>
        <dbReference type="ARBA" id="ARBA00022679"/>
    </source>
</evidence>
<dbReference type="InterPro" id="IPR051531">
    <property type="entry name" value="N-acetyltransferase"/>
</dbReference>
<comment type="similarity">
    <text evidence="3">Belongs to the acetyltransferase family. RimJ subfamily.</text>
</comment>
<keyword evidence="6" id="KW-1185">Reference proteome</keyword>
<reference evidence="6" key="1">
    <citation type="journal article" date="2019" name="Int. J. Syst. Evol. Microbiol.">
        <title>The Global Catalogue of Microorganisms (GCM) 10K type strain sequencing project: providing services to taxonomists for standard genome sequencing and annotation.</title>
        <authorList>
            <consortium name="The Broad Institute Genomics Platform"/>
            <consortium name="The Broad Institute Genome Sequencing Center for Infectious Disease"/>
            <person name="Wu L."/>
            <person name="Ma J."/>
        </authorList>
    </citation>
    <scope>NUCLEOTIDE SEQUENCE [LARGE SCALE GENOMIC DNA]</scope>
    <source>
        <strain evidence="6">CGMCC 1.8859</strain>
    </source>
</reference>
<dbReference type="InterPro" id="IPR000182">
    <property type="entry name" value="GNAT_dom"/>
</dbReference>
<dbReference type="InterPro" id="IPR016181">
    <property type="entry name" value="Acyl_CoA_acyltransferase"/>
</dbReference>
<dbReference type="Proteomes" id="UP000637267">
    <property type="component" value="Unassembled WGS sequence"/>
</dbReference>
<protein>
    <submittedName>
        <fullName evidence="5">Alanine acetyltransferase</fullName>
    </submittedName>
</protein>
<dbReference type="SUPFAM" id="SSF55729">
    <property type="entry name" value="Acyl-CoA N-acyltransferases (Nat)"/>
    <property type="match status" value="1"/>
</dbReference>
<name>A0ABQ2P4H6_9NEIS</name>
<gene>
    <name evidence="5" type="ORF">GCM10010970_00690</name>
</gene>
<dbReference type="PANTHER" id="PTHR43792">
    <property type="entry name" value="GNAT FAMILY, PUTATIVE (AFU_ORTHOLOGUE AFUA_3G00765)-RELATED-RELATED"/>
    <property type="match status" value="1"/>
</dbReference>
<evidence type="ECO:0000256" key="3">
    <source>
        <dbReference type="ARBA" id="ARBA00038502"/>
    </source>
</evidence>
<proteinExistence type="inferred from homology"/>
<keyword evidence="1" id="KW-0808">Transferase</keyword>
<dbReference type="Gene3D" id="3.40.630.30">
    <property type="match status" value="1"/>
</dbReference>
<dbReference type="EMBL" id="BMLX01000001">
    <property type="protein sequence ID" value="GGP17629.1"/>
    <property type="molecule type" value="Genomic_DNA"/>
</dbReference>
<dbReference type="Pfam" id="PF13302">
    <property type="entry name" value="Acetyltransf_3"/>
    <property type="match status" value="1"/>
</dbReference>
<organism evidence="5 6">
    <name type="scientific">Silvimonas iriomotensis</name>
    <dbReference type="NCBI Taxonomy" id="449662"/>
    <lineage>
        <taxon>Bacteria</taxon>
        <taxon>Pseudomonadati</taxon>
        <taxon>Pseudomonadota</taxon>
        <taxon>Betaproteobacteria</taxon>
        <taxon>Neisseriales</taxon>
        <taxon>Chitinibacteraceae</taxon>
        <taxon>Silvimonas</taxon>
    </lineage>
</organism>